<evidence type="ECO:0000313" key="2">
    <source>
        <dbReference type="Proteomes" id="UP001459277"/>
    </source>
</evidence>
<dbReference type="PANTHER" id="PTHR48434:SF1">
    <property type="entry name" value="(RAPE) HYPOTHETICAL PROTEIN"/>
    <property type="match status" value="1"/>
</dbReference>
<name>A0AAW2DYT3_9ROSI</name>
<keyword evidence="2" id="KW-1185">Reference proteome</keyword>
<organism evidence="1 2">
    <name type="scientific">Lithocarpus litseifolius</name>
    <dbReference type="NCBI Taxonomy" id="425828"/>
    <lineage>
        <taxon>Eukaryota</taxon>
        <taxon>Viridiplantae</taxon>
        <taxon>Streptophyta</taxon>
        <taxon>Embryophyta</taxon>
        <taxon>Tracheophyta</taxon>
        <taxon>Spermatophyta</taxon>
        <taxon>Magnoliopsida</taxon>
        <taxon>eudicotyledons</taxon>
        <taxon>Gunneridae</taxon>
        <taxon>Pentapetalae</taxon>
        <taxon>rosids</taxon>
        <taxon>fabids</taxon>
        <taxon>Fagales</taxon>
        <taxon>Fagaceae</taxon>
        <taxon>Lithocarpus</taxon>
    </lineage>
</organism>
<dbReference type="EMBL" id="JAZDWU010000001">
    <property type="protein sequence ID" value="KAL0015732.1"/>
    <property type="molecule type" value="Genomic_DNA"/>
</dbReference>
<accession>A0AAW2DYT3</accession>
<dbReference type="PANTHER" id="PTHR48434">
    <property type="entry name" value="(RAPE) HYPOTHETICAL PROTEIN"/>
    <property type="match status" value="1"/>
</dbReference>
<proteinExistence type="predicted"/>
<dbReference type="AlphaFoldDB" id="A0AAW2DYT3"/>
<dbReference type="Proteomes" id="UP001459277">
    <property type="component" value="Unassembled WGS sequence"/>
</dbReference>
<comment type="caution">
    <text evidence="1">The sequence shown here is derived from an EMBL/GenBank/DDBJ whole genome shotgun (WGS) entry which is preliminary data.</text>
</comment>
<gene>
    <name evidence="1" type="ORF">SO802_002801</name>
</gene>
<sequence>MASKRSKDKSPATDNTIVKKEPVSPLEIINRFTPLGTIPKPNYSSVLVSSYDPYALTSVNQPVKTVFPKASYTSQYVKKQYSETCFPLRQIGPPLLTPLDLLPAIFPQEMWGPNLASIRMLPKSNVPYSYHDYITAWFRFMLHQNENMTHSWFVNFDKEFSSNLPLWFSRWWTQFGSVPDIFPDPLKDSFEYFSKTFKVDSYGAKFSPLLHFIKRYKVPWILKWQYEKDGDVLTYRWFVKWWDKFPHTQSVINNVTRDLSSPNALPGVKINSPVQKAELANAHASTSVTTVKSSIKPKKKGLPETLIVLCCVLFLPLLMPP</sequence>
<evidence type="ECO:0000313" key="1">
    <source>
        <dbReference type="EMBL" id="KAL0015732.1"/>
    </source>
</evidence>
<reference evidence="1 2" key="1">
    <citation type="submission" date="2024-01" db="EMBL/GenBank/DDBJ databases">
        <title>A telomere-to-telomere, gap-free genome of sweet tea (Lithocarpus litseifolius).</title>
        <authorList>
            <person name="Zhou J."/>
        </authorList>
    </citation>
    <scope>NUCLEOTIDE SEQUENCE [LARGE SCALE GENOMIC DNA]</scope>
    <source>
        <strain evidence="1">Zhou-2022a</strain>
        <tissue evidence="1">Leaf</tissue>
    </source>
</reference>
<protein>
    <submittedName>
        <fullName evidence="1">Uncharacterized protein</fullName>
    </submittedName>
</protein>